<dbReference type="AlphaFoldDB" id="A0A553DSC1"/>
<dbReference type="RefSeq" id="WP_144257484.1">
    <property type="nucleotide sequence ID" value="NZ_VJZT01000020.1"/>
</dbReference>
<name>A0A553DSC1_9FLAO</name>
<gene>
    <name evidence="1" type="ORF">FNW21_14540</name>
</gene>
<comment type="caution">
    <text evidence="1">The sequence shown here is derived from an EMBL/GenBank/DDBJ whole genome shotgun (WGS) entry which is preliminary data.</text>
</comment>
<organism evidence="1 2">
    <name type="scientific">Flavobacterium restrictum</name>
    <dbReference type="NCBI Taxonomy" id="2594428"/>
    <lineage>
        <taxon>Bacteria</taxon>
        <taxon>Pseudomonadati</taxon>
        <taxon>Bacteroidota</taxon>
        <taxon>Flavobacteriia</taxon>
        <taxon>Flavobacteriales</taxon>
        <taxon>Flavobacteriaceae</taxon>
        <taxon>Flavobacterium</taxon>
    </lineage>
</organism>
<dbReference type="EMBL" id="VJZT01000020">
    <property type="protein sequence ID" value="TRX35684.1"/>
    <property type="molecule type" value="Genomic_DNA"/>
</dbReference>
<evidence type="ECO:0000313" key="2">
    <source>
        <dbReference type="Proteomes" id="UP000316371"/>
    </source>
</evidence>
<dbReference type="Proteomes" id="UP000316371">
    <property type="component" value="Unassembled WGS sequence"/>
</dbReference>
<sequence length="59" mass="6729">MKTAITETATISRSHCRVGKITARIVPETTTNESNTIELHQEDFKKSIEDFIENKHTIL</sequence>
<keyword evidence="2" id="KW-1185">Reference proteome</keyword>
<accession>A0A553DSC1</accession>
<proteinExistence type="predicted"/>
<reference evidence="1 2" key="1">
    <citation type="submission" date="2019-07" db="EMBL/GenBank/DDBJ databases">
        <title>Novel species of Flavobacterium.</title>
        <authorList>
            <person name="Liu Q."/>
            <person name="Xin Y.-H."/>
        </authorList>
    </citation>
    <scope>NUCLEOTIDE SEQUENCE [LARGE SCALE GENOMIC DNA]</scope>
    <source>
        <strain evidence="1 2">LB1R34</strain>
    </source>
</reference>
<protein>
    <submittedName>
        <fullName evidence="1">Uncharacterized protein</fullName>
    </submittedName>
</protein>
<evidence type="ECO:0000313" key="1">
    <source>
        <dbReference type="EMBL" id="TRX35684.1"/>
    </source>
</evidence>